<sequence>QEAADLIPPAVVSKPCRKRKLRFADDSFQDMSMETTSLDLNPLDKHLREIRTRDVALPPHLNNEDIDQQHCKVSSSTPMKHSVKGLPDLACTPICSRQKDAELSTSVMEAETVESLEQPTSNLQTPILRHISTNTENLLRRTI</sequence>
<protein>
    <submittedName>
        <fullName evidence="1">Uncharacterized protein</fullName>
    </submittedName>
</protein>
<reference evidence="1" key="1">
    <citation type="submission" date="2014-12" db="EMBL/GenBank/DDBJ databases">
        <title>Insight into the proteome of Arion vulgaris.</title>
        <authorList>
            <person name="Aradska J."/>
            <person name="Bulat T."/>
            <person name="Smidak R."/>
            <person name="Sarate P."/>
            <person name="Gangsoo J."/>
            <person name="Sialana F."/>
            <person name="Bilban M."/>
            <person name="Lubec G."/>
        </authorList>
    </citation>
    <scope>NUCLEOTIDE SEQUENCE</scope>
    <source>
        <tissue evidence="1">Skin</tissue>
    </source>
</reference>
<feature type="non-terminal residue" evidence="1">
    <location>
        <position position="143"/>
    </location>
</feature>
<name>A0A0B6ZQG0_9EUPU</name>
<evidence type="ECO:0000313" key="1">
    <source>
        <dbReference type="EMBL" id="CEK70874.1"/>
    </source>
</evidence>
<accession>A0A0B6ZQG0</accession>
<feature type="non-terminal residue" evidence="1">
    <location>
        <position position="1"/>
    </location>
</feature>
<dbReference type="EMBL" id="HACG01024009">
    <property type="protein sequence ID" value="CEK70874.1"/>
    <property type="molecule type" value="Transcribed_RNA"/>
</dbReference>
<organism evidence="1">
    <name type="scientific">Arion vulgaris</name>
    <dbReference type="NCBI Taxonomy" id="1028688"/>
    <lineage>
        <taxon>Eukaryota</taxon>
        <taxon>Metazoa</taxon>
        <taxon>Spiralia</taxon>
        <taxon>Lophotrochozoa</taxon>
        <taxon>Mollusca</taxon>
        <taxon>Gastropoda</taxon>
        <taxon>Heterobranchia</taxon>
        <taxon>Euthyneura</taxon>
        <taxon>Panpulmonata</taxon>
        <taxon>Eupulmonata</taxon>
        <taxon>Stylommatophora</taxon>
        <taxon>Helicina</taxon>
        <taxon>Arionoidea</taxon>
        <taxon>Arionidae</taxon>
        <taxon>Arion</taxon>
    </lineage>
</organism>
<gene>
    <name evidence="1" type="primary">ORF75969</name>
</gene>
<dbReference type="AlphaFoldDB" id="A0A0B6ZQG0"/>
<proteinExistence type="predicted"/>